<dbReference type="Proteomes" id="UP001201163">
    <property type="component" value="Unassembled WGS sequence"/>
</dbReference>
<proteinExistence type="predicted"/>
<accession>A0AAD4QC34</accession>
<gene>
    <name evidence="1" type="ORF">EDB92DRAFT_1800636</name>
</gene>
<dbReference type="SUPFAM" id="SSF52047">
    <property type="entry name" value="RNI-like"/>
    <property type="match status" value="1"/>
</dbReference>
<evidence type="ECO:0000313" key="1">
    <source>
        <dbReference type="EMBL" id="KAH8988414.1"/>
    </source>
</evidence>
<evidence type="ECO:0000313" key="2">
    <source>
        <dbReference type="Proteomes" id="UP001201163"/>
    </source>
</evidence>
<comment type="caution">
    <text evidence="1">The sequence shown here is derived from an EMBL/GenBank/DDBJ whole genome shotgun (WGS) entry which is preliminary data.</text>
</comment>
<dbReference type="EMBL" id="JAKELL010000042">
    <property type="protein sequence ID" value="KAH8988414.1"/>
    <property type="molecule type" value="Genomic_DNA"/>
</dbReference>
<dbReference type="AlphaFoldDB" id="A0AAD4QC34"/>
<name>A0AAD4QC34_9AGAM</name>
<protein>
    <submittedName>
        <fullName evidence="1">Uncharacterized protein</fullName>
    </submittedName>
</protein>
<keyword evidence="2" id="KW-1185">Reference proteome</keyword>
<sequence>MSVFNPKMLDASIRDVVAALSSNDKTNVLLYAMEHLPMKAECVFPSRTVIENGVQSCLQVSSLYQNKVIQARLLRAKARFAAGLRGAAHQDLQAILQLDPSHREATELLPPAGGKMPAGIGNSRMSPPPRFSNEIWRDIASFLPRHDLRNLLLVPHVLSSIASQLLFRNVCLQFGTAQLESGFTEVAADVDKWHAQRSADILTRLVSDVAYAGLVRSLTIWAPEKTKNVLSSFQTAMLATVLPKLINLKVFRCQMSSEALGPLLEILQNSHPDLRGLAIASTTPSPPPFPALRSLNRFVYCGENDGALLAVDSFLHTQTVALHTLVIHHTEIYPAPFLPTSSLRNLFLTLSYSNAEFLSQLFVYGQELECLRLEVHLELGCMLSTVFRANAKSNSFPALRKLSFVLNTAASGFSDRDLFPAVAEFVRAHPLLDALCMSNTLRSPGFGYDAAIWGMLPSLSNLRTLSIDVPKDLHFALSAWLIPRGVTALELRQPHRPHYRRTQQLSPGLPSGLKFLSLPFAPAEIQTLIHNGLPALRLVRLCDVSFYTVHTTDGEKELEQWPDRRERFYFDDYLEQLNCEELRFLYPKYSEPWGW</sequence>
<organism evidence="1 2">
    <name type="scientific">Lactarius akahatsu</name>
    <dbReference type="NCBI Taxonomy" id="416441"/>
    <lineage>
        <taxon>Eukaryota</taxon>
        <taxon>Fungi</taxon>
        <taxon>Dikarya</taxon>
        <taxon>Basidiomycota</taxon>
        <taxon>Agaricomycotina</taxon>
        <taxon>Agaricomycetes</taxon>
        <taxon>Russulales</taxon>
        <taxon>Russulaceae</taxon>
        <taxon>Lactarius</taxon>
    </lineage>
</organism>
<reference evidence="1" key="1">
    <citation type="submission" date="2022-01" db="EMBL/GenBank/DDBJ databases">
        <title>Comparative genomics reveals a dynamic genome evolution in the ectomycorrhizal milk-cap (Lactarius) mushrooms.</title>
        <authorList>
            <consortium name="DOE Joint Genome Institute"/>
            <person name="Lebreton A."/>
            <person name="Tang N."/>
            <person name="Kuo A."/>
            <person name="LaButti K."/>
            <person name="Drula E."/>
            <person name="Barry K."/>
            <person name="Clum A."/>
            <person name="Lipzen A."/>
            <person name="Mousain D."/>
            <person name="Ng V."/>
            <person name="Wang R."/>
            <person name="Wang X."/>
            <person name="Dai Y."/>
            <person name="Henrissat B."/>
            <person name="Grigoriev I.V."/>
            <person name="Guerin-Laguette A."/>
            <person name="Yu F."/>
            <person name="Martin F.M."/>
        </authorList>
    </citation>
    <scope>NUCLEOTIDE SEQUENCE</scope>
    <source>
        <strain evidence="1">QP</strain>
    </source>
</reference>